<proteinExistence type="predicted"/>
<dbReference type="SUPFAM" id="SSF54928">
    <property type="entry name" value="RNA-binding domain, RBD"/>
    <property type="match status" value="1"/>
</dbReference>
<evidence type="ECO:0000256" key="2">
    <source>
        <dbReference type="SAM" id="MobiDB-lite"/>
    </source>
</evidence>
<sequence>MSRRSNRTLYVTGFRPGMRARDLAYEFEPYGPLIRCDIPIPRNPEARPFAFVEYEDPRDAEDAYHEVHGRRIDRDVLRVEWARQSFSSRREERRGRFGQERGRPRYRSRSPGRRLSPYRRSPGPKYGNSRFSPRRRSGSRSPLPRRDSFDDSANSREREREQYDTNERPRQPFKSENMQDEKAPLSSEQDHAPVHEQYPSEAPATTENATDTAAASAQEQPTKPAESEKAAIVTTTAVAAAAEPPQPEVSEQTEKSQQEQNSQPVEDSSNDAAPVQSDN</sequence>
<evidence type="ECO:0000313" key="5">
    <source>
        <dbReference type="JaponicusDB" id="SJAG_04071"/>
    </source>
</evidence>
<dbReference type="STRING" id="402676.B6K5U5"/>
<feature type="compositionally biased region" description="Polar residues" evidence="2">
    <location>
        <begin position="258"/>
        <end position="279"/>
    </location>
</feature>
<dbReference type="OrthoDB" id="5970at2759"/>
<dbReference type="EMBL" id="KE651167">
    <property type="protein sequence ID" value="EEB08899.1"/>
    <property type="molecule type" value="Genomic_DNA"/>
</dbReference>
<accession>B6K5U5</accession>
<name>B6K5U5_SCHJY</name>
<reference evidence="4 6" key="1">
    <citation type="journal article" date="2011" name="Science">
        <title>Comparative functional genomics of the fission yeasts.</title>
        <authorList>
            <person name="Rhind N."/>
            <person name="Chen Z."/>
            <person name="Yassour M."/>
            <person name="Thompson D.A."/>
            <person name="Haas B.J."/>
            <person name="Habib N."/>
            <person name="Wapinski I."/>
            <person name="Roy S."/>
            <person name="Lin M.F."/>
            <person name="Heiman D.I."/>
            <person name="Young S.K."/>
            <person name="Furuya K."/>
            <person name="Guo Y."/>
            <person name="Pidoux A."/>
            <person name="Chen H.M."/>
            <person name="Robbertse B."/>
            <person name="Goldberg J.M."/>
            <person name="Aoki K."/>
            <person name="Bayne E.H."/>
            <person name="Berlin A.M."/>
            <person name="Desjardins C.A."/>
            <person name="Dobbs E."/>
            <person name="Dukaj L."/>
            <person name="Fan L."/>
            <person name="FitzGerald M.G."/>
            <person name="French C."/>
            <person name="Gujja S."/>
            <person name="Hansen K."/>
            <person name="Keifenheim D."/>
            <person name="Levin J.Z."/>
            <person name="Mosher R.A."/>
            <person name="Mueller C.A."/>
            <person name="Pfiffner J."/>
            <person name="Priest M."/>
            <person name="Russ C."/>
            <person name="Smialowska A."/>
            <person name="Swoboda P."/>
            <person name="Sykes S.M."/>
            <person name="Vaughn M."/>
            <person name="Vengrova S."/>
            <person name="Yoder R."/>
            <person name="Zeng Q."/>
            <person name="Allshire R."/>
            <person name="Baulcombe D."/>
            <person name="Birren B.W."/>
            <person name="Brown W."/>
            <person name="Ekwall K."/>
            <person name="Kellis M."/>
            <person name="Leatherwood J."/>
            <person name="Levin H."/>
            <person name="Margalit H."/>
            <person name="Martienssen R."/>
            <person name="Nieduszynski C.A."/>
            <person name="Spatafora J.W."/>
            <person name="Friedman N."/>
            <person name="Dalgaard J.Z."/>
            <person name="Baumann P."/>
            <person name="Niki H."/>
            <person name="Regev A."/>
            <person name="Nusbaum C."/>
        </authorList>
    </citation>
    <scope>NUCLEOTIDE SEQUENCE [LARGE SCALE GENOMIC DNA]</scope>
    <source>
        <strain evidence="6">yFS275 / FY16936</strain>
    </source>
</reference>
<dbReference type="InterPro" id="IPR050907">
    <property type="entry name" value="SRSF"/>
</dbReference>
<dbReference type="eggNOG" id="ENOG502S4TA">
    <property type="taxonomic scope" value="Eukaryota"/>
</dbReference>
<dbReference type="Pfam" id="PF00076">
    <property type="entry name" value="RRM_1"/>
    <property type="match status" value="1"/>
</dbReference>
<evidence type="ECO:0000313" key="4">
    <source>
        <dbReference type="EMBL" id="EEB08899.1"/>
    </source>
</evidence>
<dbReference type="InterPro" id="IPR035979">
    <property type="entry name" value="RBD_domain_sf"/>
</dbReference>
<dbReference type="HOGENOM" id="CLU_836956_0_0_1"/>
<feature type="domain" description="RRM" evidence="3">
    <location>
        <begin position="7"/>
        <end position="84"/>
    </location>
</feature>
<keyword evidence="6" id="KW-1185">Reference proteome</keyword>
<protein>
    <submittedName>
        <fullName evidence="4">SR family protein Srp1</fullName>
    </submittedName>
</protein>
<dbReference type="AlphaFoldDB" id="B6K5U5"/>
<dbReference type="SMART" id="SM00360">
    <property type="entry name" value="RRM"/>
    <property type="match status" value="1"/>
</dbReference>
<feature type="compositionally biased region" description="Basic and acidic residues" evidence="2">
    <location>
        <begin position="144"/>
        <end position="170"/>
    </location>
</feature>
<dbReference type="CDD" id="cd12467">
    <property type="entry name" value="RRM_Srp1p_like"/>
    <property type="match status" value="1"/>
</dbReference>
<organism evidence="4 6">
    <name type="scientific">Schizosaccharomyces japonicus (strain yFS275 / FY16936)</name>
    <name type="common">Fission yeast</name>
    <dbReference type="NCBI Taxonomy" id="402676"/>
    <lineage>
        <taxon>Eukaryota</taxon>
        <taxon>Fungi</taxon>
        <taxon>Dikarya</taxon>
        <taxon>Ascomycota</taxon>
        <taxon>Taphrinomycotina</taxon>
        <taxon>Schizosaccharomycetes</taxon>
        <taxon>Schizosaccharomycetales</taxon>
        <taxon>Schizosaccharomycetaceae</taxon>
        <taxon>Schizosaccharomyces</taxon>
    </lineage>
</organism>
<dbReference type="InterPro" id="IPR034403">
    <property type="entry name" value="Srp1p_RRM"/>
</dbReference>
<feature type="compositionally biased region" description="Basic and acidic residues" evidence="2">
    <location>
        <begin position="88"/>
        <end position="103"/>
    </location>
</feature>
<evidence type="ECO:0000256" key="1">
    <source>
        <dbReference type="PROSITE-ProRule" id="PRU00176"/>
    </source>
</evidence>
<dbReference type="GO" id="GO:0003723">
    <property type="term" value="F:RNA binding"/>
    <property type="evidence" value="ECO:0007669"/>
    <property type="project" value="UniProtKB-UniRule"/>
</dbReference>
<dbReference type="OMA" id="NEHEYGE"/>
<feature type="compositionally biased region" description="Low complexity" evidence="2">
    <location>
        <begin position="113"/>
        <end position="124"/>
    </location>
</feature>
<dbReference type="VEuPathDB" id="FungiDB:SJAG_04071"/>
<dbReference type="Proteomes" id="UP000001744">
    <property type="component" value="Unassembled WGS sequence"/>
</dbReference>
<feature type="region of interest" description="Disordered" evidence="2">
    <location>
        <begin position="88"/>
        <end position="279"/>
    </location>
</feature>
<feature type="compositionally biased region" description="Low complexity" evidence="2">
    <location>
        <begin position="230"/>
        <end position="243"/>
    </location>
</feature>
<dbReference type="InterPro" id="IPR012677">
    <property type="entry name" value="Nucleotide-bd_a/b_plait_sf"/>
</dbReference>
<dbReference type="PROSITE" id="PS50102">
    <property type="entry name" value="RRM"/>
    <property type="match status" value="1"/>
</dbReference>
<gene>
    <name evidence="5" type="primary">srp1</name>
    <name evidence="4" type="ORF">SJAG_04071</name>
</gene>
<dbReference type="JaponicusDB" id="SJAG_04071">
    <property type="gene designation" value="srp1"/>
</dbReference>
<dbReference type="Gene3D" id="3.30.70.330">
    <property type="match status" value="1"/>
</dbReference>
<dbReference type="InterPro" id="IPR000504">
    <property type="entry name" value="RRM_dom"/>
</dbReference>
<dbReference type="RefSeq" id="XP_002175192.1">
    <property type="nucleotide sequence ID" value="XM_002175156.2"/>
</dbReference>
<feature type="compositionally biased region" description="Basic and acidic residues" evidence="2">
    <location>
        <begin position="177"/>
        <end position="194"/>
    </location>
</feature>
<evidence type="ECO:0000259" key="3">
    <source>
        <dbReference type="PROSITE" id="PS50102"/>
    </source>
</evidence>
<dbReference type="GeneID" id="7047594"/>
<dbReference type="PANTHER" id="PTHR23147">
    <property type="entry name" value="SERINE/ARGININE RICH SPLICING FACTOR"/>
    <property type="match status" value="1"/>
</dbReference>
<evidence type="ECO:0000313" key="6">
    <source>
        <dbReference type="Proteomes" id="UP000001744"/>
    </source>
</evidence>
<keyword evidence="1" id="KW-0694">RNA-binding</keyword>
<feature type="compositionally biased region" description="Low complexity" evidence="2">
    <location>
        <begin position="202"/>
        <end position="217"/>
    </location>
</feature>